<sequence length="221" mass="24139">MTARAHAARSARAARGRQIVASAGEVFATRGYHGTSMDQIARRSGISKPSLYQYFPSKLELYLAVLQQHLDRLVSTVHDALHSTDDSHGRLSAAVHAYFDFVDDDPDGFRLVFESEVPTEPSVQWRIGQATAACVGAVHDLLIRDSGLGPQRAWAFAVGLVGASQFTSRYWLSASRPMPKEQAVEITVALCWGGLSHVPLQTVSTARKEDNQFDPARTTSS</sequence>
<protein>
    <submittedName>
        <fullName evidence="4">TetR/AcrR family transcriptional regulator</fullName>
    </submittedName>
</protein>
<organism evidence="4 5">
    <name type="scientific">Nocardia vinacea</name>
    <dbReference type="NCBI Taxonomy" id="96468"/>
    <lineage>
        <taxon>Bacteria</taxon>
        <taxon>Bacillati</taxon>
        <taxon>Actinomycetota</taxon>
        <taxon>Actinomycetes</taxon>
        <taxon>Mycobacteriales</taxon>
        <taxon>Nocardiaceae</taxon>
        <taxon>Nocardia</taxon>
    </lineage>
</organism>
<evidence type="ECO:0000256" key="2">
    <source>
        <dbReference type="PROSITE-ProRule" id="PRU00335"/>
    </source>
</evidence>
<proteinExistence type="predicted"/>
<dbReference type="InterPro" id="IPR036271">
    <property type="entry name" value="Tet_transcr_reg_TetR-rel_C_sf"/>
</dbReference>
<feature type="DNA-binding region" description="H-T-H motif" evidence="2">
    <location>
        <begin position="36"/>
        <end position="55"/>
    </location>
</feature>
<feature type="domain" description="HTH tetR-type" evidence="3">
    <location>
        <begin position="13"/>
        <end position="73"/>
    </location>
</feature>
<dbReference type="PANTHER" id="PTHR30055:SF160">
    <property type="entry name" value="TRANSCRIPTIONAL REGULATORY PROTEIN (PROBABLY ASNC-FAMILY)-RELATED"/>
    <property type="match status" value="1"/>
</dbReference>
<dbReference type="InterPro" id="IPR023772">
    <property type="entry name" value="DNA-bd_HTH_TetR-type_CS"/>
</dbReference>
<dbReference type="Proteomes" id="UP001432062">
    <property type="component" value="Chromosome"/>
</dbReference>
<dbReference type="InterPro" id="IPR001647">
    <property type="entry name" value="HTH_TetR"/>
</dbReference>
<evidence type="ECO:0000313" key="4">
    <source>
        <dbReference type="EMBL" id="WUV51396.1"/>
    </source>
</evidence>
<dbReference type="EMBL" id="CP109441">
    <property type="protein sequence ID" value="WUV51396.1"/>
    <property type="molecule type" value="Genomic_DNA"/>
</dbReference>
<dbReference type="Gene3D" id="1.10.357.10">
    <property type="entry name" value="Tetracycline Repressor, domain 2"/>
    <property type="match status" value="1"/>
</dbReference>
<reference evidence="4" key="1">
    <citation type="submission" date="2022-10" db="EMBL/GenBank/DDBJ databases">
        <title>The complete genomes of actinobacterial strains from the NBC collection.</title>
        <authorList>
            <person name="Joergensen T.S."/>
            <person name="Alvarez Arevalo M."/>
            <person name="Sterndorff E.B."/>
            <person name="Faurdal D."/>
            <person name="Vuksanovic O."/>
            <person name="Mourched A.-S."/>
            <person name="Charusanti P."/>
            <person name="Shaw S."/>
            <person name="Blin K."/>
            <person name="Weber T."/>
        </authorList>
    </citation>
    <scope>NUCLEOTIDE SEQUENCE</scope>
    <source>
        <strain evidence="4">NBC_01482</strain>
    </source>
</reference>
<dbReference type="PRINTS" id="PR00455">
    <property type="entry name" value="HTHTETR"/>
</dbReference>
<evidence type="ECO:0000259" key="3">
    <source>
        <dbReference type="PROSITE" id="PS50977"/>
    </source>
</evidence>
<gene>
    <name evidence="4" type="ORF">OG563_42065</name>
</gene>
<evidence type="ECO:0000256" key="1">
    <source>
        <dbReference type="ARBA" id="ARBA00023125"/>
    </source>
</evidence>
<dbReference type="PROSITE" id="PS01081">
    <property type="entry name" value="HTH_TETR_1"/>
    <property type="match status" value="1"/>
</dbReference>
<dbReference type="PROSITE" id="PS50977">
    <property type="entry name" value="HTH_TETR_2"/>
    <property type="match status" value="1"/>
</dbReference>
<keyword evidence="5" id="KW-1185">Reference proteome</keyword>
<dbReference type="PANTHER" id="PTHR30055">
    <property type="entry name" value="HTH-TYPE TRANSCRIPTIONAL REGULATOR RUTR"/>
    <property type="match status" value="1"/>
</dbReference>
<dbReference type="InterPro" id="IPR050109">
    <property type="entry name" value="HTH-type_TetR-like_transc_reg"/>
</dbReference>
<accession>A0ABZ1ZBF5</accession>
<name>A0ABZ1ZBF5_9NOCA</name>
<dbReference type="InterPro" id="IPR009057">
    <property type="entry name" value="Homeodomain-like_sf"/>
</dbReference>
<keyword evidence="1 2" id="KW-0238">DNA-binding</keyword>
<dbReference type="SUPFAM" id="SSF46689">
    <property type="entry name" value="Homeodomain-like"/>
    <property type="match status" value="1"/>
</dbReference>
<dbReference type="SUPFAM" id="SSF48498">
    <property type="entry name" value="Tetracyclin repressor-like, C-terminal domain"/>
    <property type="match status" value="1"/>
</dbReference>
<dbReference type="Pfam" id="PF00440">
    <property type="entry name" value="TetR_N"/>
    <property type="match status" value="1"/>
</dbReference>
<evidence type="ECO:0000313" key="5">
    <source>
        <dbReference type="Proteomes" id="UP001432062"/>
    </source>
</evidence>